<comment type="similarity">
    <text evidence="2 9">Belongs to the complex I subunit 3 family.</text>
</comment>
<dbReference type="Pfam" id="PF00507">
    <property type="entry name" value="Oxidored_q4"/>
    <property type="match status" value="1"/>
</dbReference>
<comment type="function">
    <text evidence="9">Core subunit of the mitochondrial membrane respiratory chain NADH dehydrogenase (Complex I) which catalyzes electron transfer from NADH through the respiratory chain, using ubiquinone as an electron acceptor. Essential for the catalytic activity of complex I.</text>
</comment>
<comment type="catalytic activity">
    <reaction evidence="8 9">
        <text>a ubiquinone + NADH + 5 H(+)(in) = a ubiquinol + NAD(+) + 4 H(+)(out)</text>
        <dbReference type="Rhea" id="RHEA:29091"/>
        <dbReference type="Rhea" id="RHEA-COMP:9565"/>
        <dbReference type="Rhea" id="RHEA-COMP:9566"/>
        <dbReference type="ChEBI" id="CHEBI:15378"/>
        <dbReference type="ChEBI" id="CHEBI:16389"/>
        <dbReference type="ChEBI" id="CHEBI:17976"/>
        <dbReference type="ChEBI" id="CHEBI:57540"/>
        <dbReference type="ChEBI" id="CHEBI:57945"/>
        <dbReference type="EC" id="7.1.1.2"/>
    </reaction>
</comment>
<evidence type="ECO:0000256" key="2">
    <source>
        <dbReference type="ARBA" id="ARBA00008472"/>
    </source>
</evidence>
<comment type="subcellular location">
    <subcellularLocation>
        <location evidence="1">Membrane</location>
    </subcellularLocation>
    <subcellularLocation>
        <location evidence="9">Mitochondrion membrane</location>
        <topology evidence="9">Multi-pass membrane protein</topology>
    </subcellularLocation>
</comment>
<keyword evidence="9 10" id="KW-0496">Mitochondrion</keyword>
<keyword evidence="7 9" id="KW-0472">Membrane</keyword>
<keyword evidence="5 9" id="KW-0812">Transmembrane</keyword>
<dbReference type="InterPro" id="IPR038430">
    <property type="entry name" value="NDAH_ubi_oxred_su3_sf"/>
</dbReference>
<evidence type="ECO:0000256" key="6">
    <source>
        <dbReference type="ARBA" id="ARBA00022989"/>
    </source>
</evidence>
<evidence type="ECO:0000256" key="9">
    <source>
        <dbReference type="RuleBase" id="RU003640"/>
    </source>
</evidence>
<name>A0A4P8NPW4_9FUNG</name>
<feature type="transmembrane region" description="Helical" evidence="9">
    <location>
        <begin position="6"/>
        <end position="25"/>
    </location>
</feature>
<proteinExistence type="inferred from homology"/>
<dbReference type="InterPro" id="IPR000440">
    <property type="entry name" value="NADH_UbQ/plastoQ_OxRdtase_su3"/>
</dbReference>
<feature type="transmembrane region" description="Helical" evidence="9">
    <location>
        <begin position="86"/>
        <end position="108"/>
    </location>
</feature>
<keyword evidence="4 9" id="KW-0813">Transport</keyword>
<dbReference type="AlphaFoldDB" id="A0A4P8NPW4"/>
<sequence length="119" mass="13473">MMGLISISVVLLLLVIALYVVSFWASHTNRTMEKLSAYECGLEPMGDARIKFEILYYVIGILFLIFDLEIVFLVPLAAILFSLHSFIGFCLLFCFLTILTIGFIYEWLMGALDLSASFK</sequence>
<protein>
    <recommendedName>
        <fullName evidence="3 9">NADH-ubiquinone oxidoreductase chain 3</fullName>
        <ecNumber evidence="9">7.1.1.2</ecNumber>
    </recommendedName>
</protein>
<evidence type="ECO:0000256" key="1">
    <source>
        <dbReference type="ARBA" id="ARBA00004370"/>
    </source>
</evidence>
<evidence type="ECO:0000313" key="10">
    <source>
        <dbReference type="EMBL" id="QCQ69077.1"/>
    </source>
</evidence>
<evidence type="ECO:0000256" key="4">
    <source>
        <dbReference type="ARBA" id="ARBA00022448"/>
    </source>
</evidence>
<evidence type="ECO:0000256" key="8">
    <source>
        <dbReference type="ARBA" id="ARBA00049551"/>
    </source>
</evidence>
<gene>
    <name evidence="10" type="primary">nad3</name>
</gene>
<keyword evidence="9" id="KW-0830">Ubiquinone</keyword>
<feature type="transmembrane region" description="Helical" evidence="9">
    <location>
        <begin position="54"/>
        <end position="80"/>
    </location>
</feature>
<keyword evidence="9" id="KW-1278">Translocase</keyword>
<dbReference type="GO" id="GO:0031966">
    <property type="term" value="C:mitochondrial membrane"/>
    <property type="evidence" value="ECO:0007669"/>
    <property type="project" value="UniProtKB-SubCell"/>
</dbReference>
<geneLocation type="mitochondrion" evidence="10"/>
<accession>A0A4P8NPW4</accession>
<keyword evidence="9" id="KW-0679">Respiratory chain</keyword>
<dbReference type="EC" id="7.1.1.2" evidence="9"/>
<dbReference type="Gene3D" id="1.20.58.1610">
    <property type="entry name" value="NADH:ubiquinone/plastoquinone oxidoreductase, chain 3"/>
    <property type="match status" value="1"/>
</dbReference>
<dbReference type="EMBL" id="MK292662">
    <property type="protein sequence ID" value="QCQ69077.1"/>
    <property type="molecule type" value="Genomic_DNA"/>
</dbReference>
<keyword evidence="9" id="KW-0249">Electron transport</keyword>
<dbReference type="PANTHER" id="PTHR11058">
    <property type="entry name" value="NADH-UBIQUINONE OXIDOREDUCTASE CHAIN 3"/>
    <property type="match status" value="1"/>
</dbReference>
<dbReference type="GO" id="GO:0030964">
    <property type="term" value="C:NADH dehydrogenase complex"/>
    <property type="evidence" value="ECO:0007669"/>
    <property type="project" value="TreeGrafter"/>
</dbReference>
<organism evidence="10">
    <name type="scientific">Synchytrium taraxaci</name>
    <dbReference type="NCBI Taxonomy" id="1383262"/>
    <lineage>
        <taxon>Eukaryota</taxon>
        <taxon>Fungi</taxon>
        <taxon>Fungi incertae sedis</taxon>
        <taxon>Chytridiomycota</taxon>
        <taxon>Chytridiomycota incertae sedis</taxon>
        <taxon>Chytridiomycetes</taxon>
        <taxon>Synchytriales</taxon>
        <taxon>Synchytriaceae</taxon>
        <taxon>Synchytrium</taxon>
    </lineage>
</organism>
<evidence type="ECO:0000256" key="3">
    <source>
        <dbReference type="ARBA" id="ARBA00021007"/>
    </source>
</evidence>
<reference evidence="10" key="1">
    <citation type="journal article" date="2018" name="BMC Evol. Biol.">
        <title>The linear mitochondrial genome of the quarantine chytrid Synchytrium endobioticum; insights into the evolution and recent history of an obligate biotrophic plant pathogen.</title>
        <authorList>
            <person name="van de Vossenberg B.T.L.H."/>
            <person name="Brankovics B."/>
            <person name="Nguyen H.D.T."/>
            <person name="van Gent-Pelzer M.P.E."/>
            <person name="Smith D."/>
            <person name="Dadej K."/>
            <person name="Przetakiewicz J."/>
            <person name="Kreuze J.F."/>
            <person name="Boerma M."/>
            <person name="van Leeuwen G.C.M."/>
            <person name="Andre Levesque C."/>
            <person name="van der Lee T.A.J."/>
        </authorList>
    </citation>
    <scope>NUCLEOTIDE SEQUENCE</scope>
    <source>
        <strain evidence="10">Stara13</strain>
    </source>
</reference>
<evidence type="ECO:0000256" key="5">
    <source>
        <dbReference type="ARBA" id="ARBA00022692"/>
    </source>
</evidence>
<keyword evidence="6 9" id="KW-1133">Transmembrane helix</keyword>
<dbReference type="PANTHER" id="PTHR11058:SF9">
    <property type="entry name" value="NADH-UBIQUINONE OXIDOREDUCTASE CHAIN 3"/>
    <property type="match status" value="1"/>
</dbReference>
<keyword evidence="9" id="KW-0520">NAD</keyword>
<dbReference type="GO" id="GO:0008137">
    <property type="term" value="F:NADH dehydrogenase (ubiquinone) activity"/>
    <property type="evidence" value="ECO:0007669"/>
    <property type="project" value="UniProtKB-UniRule"/>
</dbReference>
<evidence type="ECO:0000256" key="7">
    <source>
        <dbReference type="ARBA" id="ARBA00023136"/>
    </source>
</evidence>